<dbReference type="InterPro" id="IPR000477">
    <property type="entry name" value="RT_dom"/>
</dbReference>
<comment type="caution">
    <text evidence="2">The sequence shown here is derived from an EMBL/GenBank/DDBJ whole genome shotgun (WGS) entry which is preliminary data.</text>
</comment>
<dbReference type="Proteomes" id="UP001153954">
    <property type="component" value="Unassembled WGS sequence"/>
</dbReference>
<sequence length="520" mass="57155">MTNLLEALCPDDDTGRDTLYHRPMRVTAALTPTGEDARPPTVEIVGAVIRDLPNTAPGIDGITARIIKHVWAAASDETAEGFRRCVQEGSFPSTWKDGRLVVLPKRNGKPLTDPKAYRPVTLLLIFGKILEPLMIRCAPQMTKGLSDCQHEFTRGRSTVSALRSIFSVARESSSKYVQNIFLDISVAFDNAWWPMILLKSKRGGCPPNIYRMLVDYFIDRRVGMFMGHTVVWKAATMGCPQGSVLGPTLWNVLMDDLLRLPLPGGVSIVAFGDDVTILVESGARAGLEEKSKAALKLVGEWGERNRLEFSPAKSSTMTIRGKLQRPPTIRFRSNSIRSITSTKVLEVVVDSSLSFAQHAVDIGERAANCFGKMSRVSACSWGIKYRDLKILYKGTFVSTVTYVAACWYERASLHVVRSALLRTQRPALILLTKAYRSTSTDGLAVLAGVLPADLEVIRAARLGALRESAATKEELRSAKLSEAESALAAWQKRWDTSIHGRELYLFTGGEGSLQGNLGRA</sequence>
<accession>A0AAU9T940</accession>
<dbReference type="CDD" id="cd01650">
    <property type="entry name" value="RT_nLTR_like"/>
    <property type="match status" value="1"/>
</dbReference>
<dbReference type="SUPFAM" id="SSF56672">
    <property type="entry name" value="DNA/RNA polymerases"/>
    <property type="match status" value="1"/>
</dbReference>
<name>A0AAU9T940_EUPED</name>
<dbReference type="PANTHER" id="PTHR19446">
    <property type="entry name" value="REVERSE TRANSCRIPTASES"/>
    <property type="match status" value="1"/>
</dbReference>
<evidence type="ECO:0000313" key="3">
    <source>
        <dbReference type="Proteomes" id="UP001153954"/>
    </source>
</evidence>
<proteinExistence type="predicted"/>
<dbReference type="InterPro" id="IPR043502">
    <property type="entry name" value="DNA/RNA_pol_sf"/>
</dbReference>
<dbReference type="PROSITE" id="PS50878">
    <property type="entry name" value="RT_POL"/>
    <property type="match status" value="1"/>
</dbReference>
<dbReference type="AlphaFoldDB" id="A0AAU9T940"/>
<evidence type="ECO:0000313" key="2">
    <source>
        <dbReference type="EMBL" id="CAH2083495.1"/>
    </source>
</evidence>
<gene>
    <name evidence="2" type="ORF">EEDITHA_LOCUS179</name>
</gene>
<dbReference type="EMBL" id="CAKOGL010000001">
    <property type="protein sequence ID" value="CAH2083495.1"/>
    <property type="molecule type" value="Genomic_DNA"/>
</dbReference>
<dbReference type="GO" id="GO:0071897">
    <property type="term" value="P:DNA biosynthetic process"/>
    <property type="evidence" value="ECO:0007669"/>
    <property type="project" value="UniProtKB-ARBA"/>
</dbReference>
<reference evidence="2" key="1">
    <citation type="submission" date="2022-03" db="EMBL/GenBank/DDBJ databases">
        <authorList>
            <person name="Tunstrom K."/>
        </authorList>
    </citation>
    <scope>NUCLEOTIDE SEQUENCE</scope>
</reference>
<organism evidence="2 3">
    <name type="scientific">Euphydryas editha</name>
    <name type="common">Edith's checkerspot</name>
    <dbReference type="NCBI Taxonomy" id="104508"/>
    <lineage>
        <taxon>Eukaryota</taxon>
        <taxon>Metazoa</taxon>
        <taxon>Ecdysozoa</taxon>
        <taxon>Arthropoda</taxon>
        <taxon>Hexapoda</taxon>
        <taxon>Insecta</taxon>
        <taxon>Pterygota</taxon>
        <taxon>Neoptera</taxon>
        <taxon>Endopterygota</taxon>
        <taxon>Lepidoptera</taxon>
        <taxon>Glossata</taxon>
        <taxon>Ditrysia</taxon>
        <taxon>Papilionoidea</taxon>
        <taxon>Nymphalidae</taxon>
        <taxon>Nymphalinae</taxon>
        <taxon>Euphydryas</taxon>
    </lineage>
</organism>
<dbReference type="Pfam" id="PF00078">
    <property type="entry name" value="RVT_1"/>
    <property type="match status" value="1"/>
</dbReference>
<keyword evidence="3" id="KW-1185">Reference proteome</keyword>
<feature type="domain" description="Reverse transcriptase" evidence="1">
    <location>
        <begin position="84"/>
        <end position="336"/>
    </location>
</feature>
<evidence type="ECO:0000259" key="1">
    <source>
        <dbReference type="PROSITE" id="PS50878"/>
    </source>
</evidence>
<protein>
    <recommendedName>
        <fullName evidence="1">Reverse transcriptase domain-containing protein</fullName>
    </recommendedName>
</protein>